<dbReference type="PANTHER" id="PTHR10201:SF308">
    <property type="entry name" value="MATRIX METALLOPROTEINASE 2"/>
    <property type="match status" value="1"/>
</dbReference>
<feature type="domain" description="Peptidase metallopeptidase" evidence="15">
    <location>
        <begin position="250"/>
        <end position="416"/>
    </location>
</feature>
<feature type="modified residue" description="Phosphotyrosine; by PKDCC" evidence="12">
    <location>
        <position position="583"/>
    </location>
</feature>
<feature type="repeat" description="Hemopexin" evidence="13">
    <location>
        <begin position="549"/>
        <end position="594"/>
    </location>
</feature>
<keyword evidence="9" id="KW-0865">Zymogen</keyword>
<feature type="binding site" description="in inhibited form" evidence="11">
    <location>
        <position position="230"/>
    </location>
    <ligand>
        <name>Zn(2+)</name>
        <dbReference type="ChEBI" id="CHEBI:29105"/>
        <label>2</label>
        <note>catalytic</note>
    </ligand>
</feature>
<keyword evidence="6" id="KW-0378">Hydrolase</keyword>
<dbReference type="InterPro" id="IPR036365">
    <property type="entry name" value="PGBD-like_sf"/>
</dbReference>
<dbReference type="EMBL" id="JARGDH010000003">
    <property type="protein sequence ID" value="KAL0272402.1"/>
    <property type="molecule type" value="Genomic_DNA"/>
</dbReference>
<dbReference type="InterPro" id="IPR002477">
    <property type="entry name" value="Peptidoglycan-bd-like"/>
</dbReference>
<dbReference type="SMART" id="SM00120">
    <property type="entry name" value="HX"/>
    <property type="match status" value="4"/>
</dbReference>
<feature type="binding site" evidence="11">
    <location>
        <position position="553"/>
    </location>
    <ligand>
        <name>Ca(2+)</name>
        <dbReference type="ChEBI" id="CHEBI:29108"/>
        <label>4</label>
    </ligand>
</feature>
<dbReference type="Pfam" id="PF00413">
    <property type="entry name" value="Peptidase_M10"/>
    <property type="match status" value="1"/>
</dbReference>
<keyword evidence="7 11" id="KW-0862">Zinc</keyword>
<proteinExistence type="inferred from homology"/>
<feature type="region of interest" description="Disordered" evidence="14">
    <location>
        <begin position="428"/>
        <end position="494"/>
    </location>
</feature>
<feature type="binding site" evidence="11">
    <location>
        <position position="648"/>
    </location>
    <ligand>
        <name>Ca(2+)</name>
        <dbReference type="ChEBI" id="CHEBI:29108"/>
        <label>4</label>
    </ligand>
</feature>
<evidence type="ECO:0000256" key="13">
    <source>
        <dbReference type="PROSITE-ProRule" id="PRU01011"/>
    </source>
</evidence>
<sequence>MASTVLIVRKVIVQERKSKYRRSSECSANDTPAMSKIGENVKGLLRSRFELSYLKNSVFDRGWTSVNKHPLILFSIILLFLRCSVCSAMPKRAEQDVPQTLPKLNSDSLIVDDAFDANLPRSESVRINSNKYRISNWVNKSDFIGELNKRLDKNVTDHTRPKRKPLLISDNVQNYLMNFGYIPPSDRETGNLRTEEQFRDAIRNLQNFAHIPVTGELDENTIKLMKRPRCGLPDIPYYATGKRRKRYTLQGQKWHYTNLTWSLRSHRPRNLDPGRVRSELHRALSVWSKHSKLTFQEINSDRADILVYFERGYHGDGYAFDGIGQILAHAFFPGGGRGGDAHFDEDENWILDPYADMENVEGTSLFAVAAHEFGHSLGLSHSSVQESLMFPWYQVLPPNFELPEDDKHGIQYLYGAKEDKMWAKIPVFVPEPPRPRPTEPPRPPRVHPTERPRPRPTQPPPPPPPPRPPPTKPPHPRTPPTRAPHHPWLPPKMSGVPDTCDTSYDAISVIRGEVFIFKDRYLWRIGDQGLLRDYPARIERLWYGLPRNFTNVDAVYERSDKKIVFFIGRMYYVFNANHLEMGYPRPLHHLGLPRDLERVDAAMVWGHNGKTYFFSGTMYWRFDEATGRVELDYPRDMSMWRGVGYNIDTVFQWKDGITYFFKGKGFWKFNDLRMRVENERQMPSAQFWMGCPRTSVKTEEPITTNEPEYPSRSSRNERSHFVAFALLSVFFTYLFN</sequence>
<feature type="binding site" evidence="11">
    <location>
        <position position="342"/>
    </location>
    <ligand>
        <name>Zn(2+)</name>
        <dbReference type="ChEBI" id="CHEBI:29105"/>
        <label>1</label>
    </ligand>
</feature>
<dbReference type="InterPro" id="IPR001818">
    <property type="entry name" value="Pept_M10_metallopeptidase"/>
</dbReference>
<evidence type="ECO:0000256" key="14">
    <source>
        <dbReference type="SAM" id="MobiDB-lite"/>
    </source>
</evidence>
<dbReference type="FunFam" id="3.40.390.10:FF:000022">
    <property type="entry name" value="Matrix metalloproteinase 1, isoform C"/>
    <property type="match status" value="1"/>
</dbReference>
<dbReference type="SMART" id="SM00235">
    <property type="entry name" value="ZnMc"/>
    <property type="match status" value="1"/>
</dbReference>
<feature type="binding site" evidence="11">
    <location>
        <position position="304"/>
    </location>
    <ligand>
        <name>Ca(2+)</name>
        <dbReference type="ChEBI" id="CHEBI:29108"/>
        <label>2</label>
    </ligand>
</feature>
<evidence type="ECO:0000256" key="7">
    <source>
        <dbReference type="ARBA" id="ARBA00022833"/>
    </source>
</evidence>
<dbReference type="Gene3D" id="3.40.390.10">
    <property type="entry name" value="Collagenase (Catalytic Domain)"/>
    <property type="match status" value="1"/>
</dbReference>
<dbReference type="SUPFAM" id="SSF50923">
    <property type="entry name" value="Hemopexin-like domain"/>
    <property type="match status" value="1"/>
</dbReference>
<dbReference type="InterPro" id="IPR033739">
    <property type="entry name" value="M10A_MMP"/>
</dbReference>
<protein>
    <recommendedName>
        <fullName evidence="15">Peptidase metallopeptidase domain-containing protein</fullName>
    </recommendedName>
</protein>
<dbReference type="InterPro" id="IPR021158">
    <property type="entry name" value="Pept_M10A_Zn_BS"/>
</dbReference>
<dbReference type="GO" id="GO:0030198">
    <property type="term" value="P:extracellular matrix organization"/>
    <property type="evidence" value="ECO:0007669"/>
    <property type="project" value="TreeGrafter"/>
</dbReference>
<dbReference type="InterPro" id="IPR018487">
    <property type="entry name" value="Hemopexin-like_repeat"/>
</dbReference>
<evidence type="ECO:0000313" key="16">
    <source>
        <dbReference type="EMBL" id="KAL0272401.1"/>
    </source>
</evidence>
<dbReference type="GO" id="GO:0030574">
    <property type="term" value="P:collagen catabolic process"/>
    <property type="evidence" value="ECO:0007669"/>
    <property type="project" value="TreeGrafter"/>
</dbReference>
<dbReference type="PROSITE" id="PS00546">
    <property type="entry name" value="CYSTEINE_SWITCH"/>
    <property type="match status" value="1"/>
</dbReference>
<feature type="binding site" evidence="11">
    <location>
        <position position="507"/>
    </location>
    <ligand>
        <name>Ca(2+)</name>
        <dbReference type="ChEBI" id="CHEBI:29108"/>
        <label>5</label>
    </ligand>
</feature>
<feature type="binding site" evidence="11">
    <location>
        <position position="338"/>
    </location>
    <ligand>
        <name>Ca(2+)</name>
        <dbReference type="ChEBI" id="CHEBI:29108"/>
        <label>2</label>
    </ligand>
</feature>
<evidence type="ECO:0000256" key="6">
    <source>
        <dbReference type="ARBA" id="ARBA00022801"/>
    </source>
</evidence>
<evidence type="ECO:0000256" key="8">
    <source>
        <dbReference type="ARBA" id="ARBA00023049"/>
    </source>
</evidence>
<feature type="compositionally biased region" description="Pro residues" evidence="14">
    <location>
        <begin position="455"/>
        <end position="490"/>
    </location>
</feature>
<feature type="repeat" description="Hemopexin" evidence="13">
    <location>
        <begin position="644"/>
        <end position="691"/>
    </location>
</feature>
<dbReference type="SUPFAM" id="SSF55486">
    <property type="entry name" value="Metalloproteases ('zincins'), catalytic domain"/>
    <property type="match status" value="1"/>
</dbReference>
<keyword evidence="2" id="KW-0645">Protease</keyword>
<accession>A0AAW2HRZ2</accession>
<feature type="binding site" evidence="11">
    <location>
        <position position="344"/>
    </location>
    <ligand>
        <name>Ca(2+)</name>
        <dbReference type="ChEBI" id="CHEBI:29108"/>
        <label>3</label>
    </ligand>
</feature>
<evidence type="ECO:0000256" key="5">
    <source>
        <dbReference type="ARBA" id="ARBA00022737"/>
    </source>
</evidence>
<evidence type="ECO:0000256" key="9">
    <source>
        <dbReference type="ARBA" id="ARBA00023145"/>
    </source>
</evidence>
<dbReference type="InterPro" id="IPR000585">
    <property type="entry name" value="Hemopexin-like_dom"/>
</dbReference>
<dbReference type="Gene3D" id="2.110.10.10">
    <property type="entry name" value="Hemopexin-like domain"/>
    <property type="match status" value="1"/>
</dbReference>
<dbReference type="AlphaFoldDB" id="A0AAW2HRZ2"/>
<dbReference type="PRINTS" id="PR00138">
    <property type="entry name" value="MATRIXIN"/>
</dbReference>
<dbReference type="InterPro" id="IPR021190">
    <property type="entry name" value="Pept_M10A"/>
</dbReference>
<dbReference type="FunFam" id="2.110.10.10:FF:000018">
    <property type="entry name" value="Matrix metallopeptidase 25b"/>
    <property type="match status" value="1"/>
</dbReference>
<evidence type="ECO:0000256" key="1">
    <source>
        <dbReference type="ARBA" id="ARBA00010370"/>
    </source>
</evidence>
<feature type="binding site" evidence="11">
    <location>
        <position position="650"/>
    </location>
    <ligand>
        <name>Ca(2+)</name>
        <dbReference type="ChEBI" id="CHEBI:29108"/>
        <label>5</label>
    </ligand>
</feature>
<dbReference type="InterPro" id="IPR024079">
    <property type="entry name" value="MetalloPept_cat_dom_sf"/>
</dbReference>
<comment type="similarity">
    <text evidence="1">Belongs to the peptidase M10A family.</text>
</comment>
<evidence type="ECO:0000256" key="4">
    <source>
        <dbReference type="ARBA" id="ARBA00022729"/>
    </source>
</evidence>
<feature type="binding site" evidence="11">
    <location>
        <position position="321"/>
    </location>
    <ligand>
        <name>Ca(2+)</name>
        <dbReference type="ChEBI" id="CHEBI:29108"/>
        <label>3</label>
    </ligand>
</feature>
<dbReference type="CDD" id="cd04278">
    <property type="entry name" value="ZnMc_MMP"/>
    <property type="match status" value="1"/>
</dbReference>
<evidence type="ECO:0000256" key="2">
    <source>
        <dbReference type="ARBA" id="ARBA00022670"/>
    </source>
</evidence>
<feature type="active site" evidence="10">
    <location>
        <position position="372"/>
    </location>
</feature>
<feature type="binding site" evidence="11">
    <location>
        <position position="340"/>
    </location>
    <ligand>
        <name>Ca(2+)</name>
        <dbReference type="ChEBI" id="CHEBI:29108"/>
        <label>2</label>
    </ligand>
</feature>
<feature type="binding site" evidence="11">
    <location>
        <position position="505"/>
    </location>
    <ligand>
        <name>Ca(2+)</name>
        <dbReference type="ChEBI" id="CHEBI:29108"/>
        <label>4</label>
    </ligand>
</feature>
<dbReference type="Pfam" id="PF01471">
    <property type="entry name" value="PG_binding_1"/>
    <property type="match status" value="1"/>
</dbReference>
<gene>
    <name evidence="16" type="ORF">PYX00_005383</name>
</gene>
<dbReference type="EMBL" id="JARGDH010000003">
    <property type="protein sequence ID" value="KAL0272401.1"/>
    <property type="molecule type" value="Genomic_DNA"/>
</dbReference>
<feature type="binding site" evidence="11">
    <location>
        <position position="381"/>
    </location>
    <ligand>
        <name>Zn(2+)</name>
        <dbReference type="ChEBI" id="CHEBI:29105"/>
        <label>2</label>
        <note>catalytic</note>
    </ligand>
</feature>
<dbReference type="PANTHER" id="PTHR10201">
    <property type="entry name" value="MATRIX METALLOPROTEINASE"/>
    <property type="match status" value="1"/>
</dbReference>
<keyword evidence="11" id="KW-0106">Calcium</keyword>
<comment type="cofactor">
    <cofactor evidence="11">
        <name>Zn(2+)</name>
        <dbReference type="ChEBI" id="CHEBI:29105"/>
    </cofactor>
    <text evidence="11">Binds 2 Zn(2+) ions per subunit.</text>
</comment>
<feature type="binding site" evidence="11">
    <location>
        <position position="316"/>
    </location>
    <ligand>
        <name>Zn(2+)</name>
        <dbReference type="ChEBI" id="CHEBI:29105"/>
        <label>1</label>
    </ligand>
</feature>
<feature type="repeat" description="Hemopexin" evidence="13">
    <location>
        <begin position="497"/>
        <end position="545"/>
    </location>
</feature>
<comment type="cofactor">
    <cofactor evidence="11">
        <name>Ca(2+)</name>
        <dbReference type="ChEBI" id="CHEBI:29108"/>
    </cofactor>
    <text evidence="11">Can bind about 5 Ca(2+) ions per subunit.</text>
</comment>
<evidence type="ECO:0000256" key="12">
    <source>
        <dbReference type="PIRSR" id="PIRSR621190-4"/>
    </source>
</evidence>
<feature type="binding site" evidence="11">
    <location>
        <position position="371"/>
    </location>
    <ligand>
        <name>Zn(2+)</name>
        <dbReference type="ChEBI" id="CHEBI:29105"/>
        <label>2</label>
        <note>catalytic</note>
    </ligand>
</feature>
<dbReference type="GO" id="GO:0006508">
    <property type="term" value="P:proteolysis"/>
    <property type="evidence" value="ECO:0007669"/>
    <property type="project" value="UniProtKB-KW"/>
</dbReference>
<feature type="binding site" evidence="11">
    <location>
        <position position="347"/>
    </location>
    <ligand>
        <name>Ca(2+)</name>
        <dbReference type="ChEBI" id="CHEBI:29108"/>
        <label>1</label>
    </ligand>
</feature>
<organism evidence="16">
    <name type="scientific">Menopon gallinae</name>
    <name type="common">poultry shaft louse</name>
    <dbReference type="NCBI Taxonomy" id="328185"/>
    <lineage>
        <taxon>Eukaryota</taxon>
        <taxon>Metazoa</taxon>
        <taxon>Ecdysozoa</taxon>
        <taxon>Arthropoda</taxon>
        <taxon>Hexapoda</taxon>
        <taxon>Insecta</taxon>
        <taxon>Pterygota</taxon>
        <taxon>Neoptera</taxon>
        <taxon>Paraneoptera</taxon>
        <taxon>Psocodea</taxon>
        <taxon>Troctomorpha</taxon>
        <taxon>Phthiraptera</taxon>
        <taxon>Amblycera</taxon>
        <taxon>Menoponidae</taxon>
        <taxon>Menopon</taxon>
    </lineage>
</organism>
<dbReference type="InterPro" id="IPR036375">
    <property type="entry name" value="Hemopexin-like_dom_sf"/>
</dbReference>
<dbReference type="CDD" id="cd00094">
    <property type="entry name" value="HX"/>
    <property type="match status" value="1"/>
</dbReference>
<keyword evidence="4" id="KW-0732">Signal</keyword>
<name>A0AAW2HRZ2_9NEOP</name>
<feature type="binding site" evidence="11">
    <location>
        <position position="314"/>
    </location>
    <ligand>
        <name>Zn(2+)</name>
        <dbReference type="ChEBI" id="CHEBI:29105"/>
        <label>1</label>
    </ligand>
</feature>
<dbReference type="InterPro" id="IPR006026">
    <property type="entry name" value="Peptidase_Metallo"/>
</dbReference>
<keyword evidence="5" id="KW-0677">Repeat</keyword>
<dbReference type="GO" id="GO:0005615">
    <property type="term" value="C:extracellular space"/>
    <property type="evidence" value="ECO:0007669"/>
    <property type="project" value="TreeGrafter"/>
</dbReference>
<feature type="binding site" evidence="11">
    <location>
        <position position="602"/>
    </location>
    <ligand>
        <name>Ca(2+)</name>
        <dbReference type="ChEBI" id="CHEBI:29108"/>
        <label>5</label>
    </ligand>
</feature>
<dbReference type="Pfam" id="PF00045">
    <property type="entry name" value="Hemopexin"/>
    <property type="match status" value="4"/>
</dbReference>
<feature type="binding site" evidence="11">
    <location>
        <position position="322"/>
    </location>
    <ligand>
        <name>Ca(2+)</name>
        <dbReference type="ChEBI" id="CHEBI:29108"/>
        <label>3</label>
    </ligand>
</feature>
<dbReference type="GO" id="GO:0004222">
    <property type="term" value="F:metalloendopeptidase activity"/>
    <property type="evidence" value="ECO:0007669"/>
    <property type="project" value="InterPro"/>
</dbReference>
<keyword evidence="3 11" id="KW-0479">Metal-binding</keyword>
<evidence type="ECO:0000259" key="15">
    <source>
        <dbReference type="SMART" id="SM00235"/>
    </source>
</evidence>
<feature type="binding site" evidence="11">
    <location>
        <position position="329"/>
    </location>
    <ligand>
        <name>Zn(2+)</name>
        <dbReference type="ChEBI" id="CHEBI:29105"/>
        <label>1</label>
    </ligand>
</feature>
<dbReference type="GO" id="GO:0031012">
    <property type="term" value="C:extracellular matrix"/>
    <property type="evidence" value="ECO:0007669"/>
    <property type="project" value="InterPro"/>
</dbReference>
<feature type="binding site" evidence="11">
    <location>
        <position position="347"/>
    </location>
    <ligand>
        <name>Ca(2+)</name>
        <dbReference type="ChEBI" id="CHEBI:29108"/>
        <label>3</label>
    </ligand>
</feature>
<dbReference type="PROSITE" id="PS51642">
    <property type="entry name" value="HEMOPEXIN_2"/>
    <property type="match status" value="4"/>
</dbReference>
<evidence type="ECO:0000256" key="3">
    <source>
        <dbReference type="ARBA" id="ARBA00022723"/>
    </source>
</evidence>
<evidence type="ECO:0000256" key="11">
    <source>
        <dbReference type="PIRSR" id="PIRSR621190-2"/>
    </source>
</evidence>
<dbReference type="GO" id="GO:0008270">
    <property type="term" value="F:zinc ion binding"/>
    <property type="evidence" value="ECO:0007669"/>
    <property type="project" value="InterPro"/>
</dbReference>
<comment type="caution">
    <text evidence="16">The sequence shown here is derived from an EMBL/GenBank/DDBJ whole genome shotgun (WGS) entry which is preliminary data.</text>
</comment>
<feature type="binding site" evidence="11">
    <location>
        <position position="389"/>
    </location>
    <ligand>
        <name>Zn(2+)</name>
        <dbReference type="ChEBI" id="CHEBI:29105"/>
        <label>2</label>
        <note>catalytic</note>
    </ligand>
</feature>
<feature type="binding site" evidence="11">
    <location>
        <position position="375"/>
    </location>
    <ligand>
        <name>Zn(2+)</name>
        <dbReference type="ChEBI" id="CHEBI:29105"/>
        <label>2</label>
        <note>catalytic</note>
    </ligand>
</feature>
<evidence type="ECO:0000256" key="10">
    <source>
        <dbReference type="PIRSR" id="PIRSR621190-1"/>
    </source>
</evidence>
<keyword evidence="8" id="KW-0482">Metalloprotease</keyword>
<reference evidence="16" key="1">
    <citation type="journal article" date="2024" name="Gigascience">
        <title>Chromosome-level genome of the poultry shaft louse Menopon gallinae provides insight into the host-switching and adaptive evolution of parasitic lice.</title>
        <authorList>
            <person name="Xu Y."/>
            <person name="Ma L."/>
            <person name="Liu S."/>
            <person name="Liang Y."/>
            <person name="Liu Q."/>
            <person name="He Z."/>
            <person name="Tian L."/>
            <person name="Duan Y."/>
            <person name="Cai W."/>
            <person name="Li H."/>
            <person name="Song F."/>
        </authorList>
    </citation>
    <scope>NUCLEOTIDE SEQUENCE</scope>
    <source>
        <strain evidence="16">Cailab_2023a</strain>
    </source>
</reference>
<feature type="repeat" description="Hemopexin" evidence="13">
    <location>
        <begin position="596"/>
        <end position="643"/>
    </location>
</feature>
<dbReference type="SUPFAM" id="SSF47090">
    <property type="entry name" value="PGBD-like"/>
    <property type="match status" value="1"/>
</dbReference>